<proteinExistence type="predicted"/>
<dbReference type="Gene3D" id="1.25.10.10">
    <property type="entry name" value="Leucine-rich Repeat Variant"/>
    <property type="match status" value="2"/>
</dbReference>
<dbReference type="Proteomes" id="UP001592530">
    <property type="component" value="Unassembled WGS sequence"/>
</dbReference>
<dbReference type="SUPFAM" id="SSF48371">
    <property type="entry name" value="ARM repeat"/>
    <property type="match status" value="2"/>
</dbReference>
<gene>
    <name evidence="1" type="ORF">ACEZDB_27310</name>
</gene>
<dbReference type="Pfam" id="PF01816">
    <property type="entry name" value="LRV"/>
    <property type="match status" value="1"/>
</dbReference>
<name>A0ABV6X900_9ACTN</name>
<sequence length="508" mass="56559">MSMRGAGEWEDSGWAGLFVGIEELAVLPSMRRAWLHGLSHIAPADELVRLVGLVNGLAGLELPATVVDAAIAHPDRRVRLQLAELQRDMSVDQWTRLIAAEPGGRYRRRFQALAVWHCPKATEAEFERWAGDPDPRIRLRALWFRGLPVRLAVALAADVDPEVRAEACGYSWPQLDPARRAALLDDPSPQVQETARRLAALDRLMTQPEFDALNSTEQWRAARSQLLEHTLAEHLLHHPERSLRRTLARNSRLDTGLITALAQDSDPQVRLDVAVRPDATEPLRTAITASLPPDTTHFRVAWVEEFHDDPEAMRRLAGSASAAIRCSVARARRLPHDVVDRLARDPNRQVRSTLAQCCEEAPAELLLEVALRRQDAILALSHPNFPRHTLLRFADDPDPWRRRLALDAPDSTSDLAERFADDPHELVRARAAADPRLSPATVLRLLDSTPGIRRAAIRNPRLPVPALVRLLRDPDTAEAAAGNPALPVAVIHRLIDLACPDVIHIEES</sequence>
<dbReference type="EMBL" id="JBHEZY010000013">
    <property type="protein sequence ID" value="MFC1434354.1"/>
    <property type="molecule type" value="Genomic_DNA"/>
</dbReference>
<dbReference type="InterPro" id="IPR004830">
    <property type="entry name" value="LRR_variant"/>
</dbReference>
<comment type="caution">
    <text evidence="1">The sequence shown here is derived from an EMBL/GenBank/DDBJ whole genome shotgun (WGS) entry which is preliminary data.</text>
</comment>
<protein>
    <submittedName>
        <fullName evidence="1">PE-PGRS family protein</fullName>
    </submittedName>
</protein>
<reference evidence="1 2" key="1">
    <citation type="submission" date="2024-09" db="EMBL/GenBank/DDBJ databases">
        <authorList>
            <person name="Lee S.D."/>
        </authorList>
    </citation>
    <scope>NUCLEOTIDE SEQUENCE [LARGE SCALE GENOMIC DNA]</scope>
    <source>
        <strain evidence="1 2">N1-3</strain>
    </source>
</reference>
<evidence type="ECO:0000313" key="1">
    <source>
        <dbReference type="EMBL" id="MFC1434354.1"/>
    </source>
</evidence>
<organism evidence="1 2">
    <name type="scientific">Streptacidiphilus alkalitolerans</name>
    <dbReference type="NCBI Taxonomy" id="3342712"/>
    <lineage>
        <taxon>Bacteria</taxon>
        <taxon>Bacillati</taxon>
        <taxon>Actinomycetota</taxon>
        <taxon>Actinomycetes</taxon>
        <taxon>Kitasatosporales</taxon>
        <taxon>Streptomycetaceae</taxon>
        <taxon>Streptacidiphilus</taxon>
    </lineage>
</organism>
<evidence type="ECO:0000313" key="2">
    <source>
        <dbReference type="Proteomes" id="UP001592530"/>
    </source>
</evidence>
<dbReference type="RefSeq" id="WP_380556776.1">
    <property type="nucleotide sequence ID" value="NZ_JBHEZY010000013.1"/>
</dbReference>
<dbReference type="InterPro" id="IPR011989">
    <property type="entry name" value="ARM-like"/>
</dbReference>
<accession>A0ABV6X900</accession>
<dbReference type="InterPro" id="IPR016024">
    <property type="entry name" value="ARM-type_fold"/>
</dbReference>